<organism evidence="4 5">
    <name type="scientific">Tothia fuscella</name>
    <dbReference type="NCBI Taxonomy" id="1048955"/>
    <lineage>
        <taxon>Eukaryota</taxon>
        <taxon>Fungi</taxon>
        <taxon>Dikarya</taxon>
        <taxon>Ascomycota</taxon>
        <taxon>Pezizomycotina</taxon>
        <taxon>Dothideomycetes</taxon>
        <taxon>Pleosporomycetidae</taxon>
        <taxon>Venturiales</taxon>
        <taxon>Cylindrosympodiaceae</taxon>
        <taxon>Tothia</taxon>
    </lineage>
</organism>
<evidence type="ECO:0000256" key="1">
    <source>
        <dbReference type="PROSITE-ProRule" id="PRU00042"/>
    </source>
</evidence>
<evidence type="ECO:0000256" key="2">
    <source>
        <dbReference type="SAM" id="SignalP"/>
    </source>
</evidence>
<keyword evidence="2" id="KW-0732">Signal</keyword>
<gene>
    <name evidence="4" type="ORF">EJ08DRAFT_266111</name>
</gene>
<evidence type="ECO:0000259" key="3">
    <source>
        <dbReference type="PROSITE" id="PS50157"/>
    </source>
</evidence>
<protein>
    <recommendedName>
        <fullName evidence="3">C2H2-type domain-containing protein</fullName>
    </recommendedName>
</protein>
<comment type="caution">
    <text evidence="4">The sequence shown here is derived from an EMBL/GenBank/DDBJ whole genome shotgun (WGS) entry which is preliminary data.</text>
</comment>
<dbReference type="EMBL" id="MU007044">
    <property type="protein sequence ID" value="KAF2429726.1"/>
    <property type="molecule type" value="Genomic_DNA"/>
</dbReference>
<feature type="chain" id="PRO_5040135912" description="C2H2-type domain-containing protein" evidence="2">
    <location>
        <begin position="39"/>
        <end position="246"/>
    </location>
</feature>
<reference evidence="4" key="1">
    <citation type="journal article" date="2020" name="Stud. Mycol.">
        <title>101 Dothideomycetes genomes: a test case for predicting lifestyles and emergence of pathogens.</title>
        <authorList>
            <person name="Haridas S."/>
            <person name="Albert R."/>
            <person name="Binder M."/>
            <person name="Bloem J."/>
            <person name="Labutti K."/>
            <person name="Salamov A."/>
            <person name="Andreopoulos B."/>
            <person name="Baker S."/>
            <person name="Barry K."/>
            <person name="Bills G."/>
            <person name="Bluhm B."/>
            <person name="Cannon C."/>
            <person name="Castanera R."/>
            <person name="Culley D."/>
            <person name="Daum C."/>
            <person name="Ezra D."/>
            <person name="Gonzalez J."/>
            <person name="Henrissat B."/>
            <person name="Kuo A."/>
            <person name="Liang C."/>
            <person name="Lipzen A."/>
            <person name="Lutzoni F."/>
            <person name="Magnuson J."/>
            <person name="Mondo S."/>
            <person name="Nolan M."/>
            <person name="Ohm R."/>
            <person name="Pangilinan J."/>
            <person name="Park H.-J."/>
            <person name="Ramirez L."/>
            <person name="Alfaro M."/>
            <person name="Sun H."/>
            <person name="Tritt A."/>
            <person name="Yoshinaga Y."/>
            <person name="Zwiers L.-H."/>
            <person name="Turgeon B."/>
            <person name="Goodwin S."/>
            <person name="Spatafora J."/>
            <person name="Crous P."/>
            <person name="Grigoriev I."/>
        </authorList>
    </citation>
    <scope>NUCLEOTIDE SEQUENCE</scope>
    <source>
        <strain evidence="4">CBS 130266</strain>
    </source>
</reference>
<keyword evidence="1" id="KW-0862">Zinc</keyword>
<evidence type="ECO:0000313" key="4">
    <source>
        <dbReference type="EMBL" id="KAF2429726.1"/>
    </source>
</evidence>
<keyword evidence="5" id="KW-1185">Reference proteome</keyword>
<name>A0A9P4TXY1_9PEZI</name>
<dbReference type="PROSITE" id="PS50157">
    <property type="entry name" value="ZINC_FINGER_C2H2_2"/>
    <property type="match status" value="1"/>
</dbReference>
<dbReference type="Gene3D" id="3.30.160.60">
    <property type="entry name" value="Classic Zinc Finger"/>
    <property type="match status" value="1"/>
</dbReference>
<dbReference type="SMART" id="SM00355">
    <property type="entry name" value="ZnF_C2H2"/>
    <property type="match status" value="2"/>
</dbReference>
<dbReference type="GO" id="GO:0008270">
    <property type="term" value="F:zinc ion binding"/>
    <property type="evidence" value="ECO:0007669"/>
    <property type="project" value="UniProtKB-KW"/>
</dbReference>
<sequence>MNPISHFSNFWNFSHNLLLSLLATQVLDMGLLIHHGFARHPINLRFSANAPSHQPKQMRASLICETCGQGFGNKRTLSYHLNKNAHSSTFAPTCQTCREAFPTESKLQQHICHNNAHSPPANIPASQHFLPTGPKLPVTPLSACIELPAIVSQLLPTTHAGPAILSTPSTNSALQCLSISTSTTSDRSVNLYPNGVQGKFVIRTAHLLASLFPMNKLFPYLMSTIPSIRVESARAILNDPLLRSHS</sequence>
<accession>A0A9P4TXY1</accession>
<dbReference type="AlphaFoldDB" id="A0A9P4TXY1"/>
<feature type="signal peptide" evidence="2">
    <location>
        <begin position="1"/>
        <end position="38"/>
    </location>
</feature>
<dbReference type="Proteomes" id="UP000800235">
    <property type="component" value="Unassembled WGS sequence"/>
</dbReference>
<dbReference type="PROSITE" id="PS00028">
    <property type="entry name" value="ZINC_FINGER_C2H2_1"/>
    <property type="match status" value="1"/>
</dbReference>
<keyword evidence="1" id="KW-0863">Zinc-finger</keyword>
<dbReference type="OrthoDB" id="3437960at2759"/>
<proteinExistence type="predicted"/>
<keyword evidence="1" id="KW-0479">Metal-binding</keyword>
<evidence type="ECO:0000313" key="5">
    <source>
        <dbReference type="Proteomes" id="UP000800235"/>
    </source>
</evidence>
<dbReference type="InterPro" id="IPR013087">
    <property type="entry name" value="Znf_C2H2_type"/>
</dbReference>
<feature type="domain" description="C2H2-type" evidence="3">
    <location>
        <begin position="62"/>
        <end position="91"/>
    </location>
</feature>